<keyword evidence="5" id="KW-0106">Calcium</keyword>
<evidence type="ECO:0000256" key="2">
    <source>
        <dbReference type="ARBA" id="ARBA00008779"/>
    </source>
</evidence>
<evidence type="ECO:0000313" key="9">
    <source>
        <dbReference type="RefSeq" id="XP_014663265.1"/>
    </source>
</evidence>
<dbReference type="PROSITE" id="PS00149">
    <property type="entry name" value="SULFATASE_2"/>
    <property type="match status" value="1"/>
</dbReference>
<dbReference type="InterPro" id="IPR024607">
    <property type="entry name" value="Sulfatase_CS"/>
</dbReference>
<dbReference type="PANTHER" id="PTHR42693">
    <property type="entry name" value="ARYLSULFATASE FAMILY MEMBER"/>
    <property type="match status" value="1"/>
</dbReference>
<evidence type="ECO:0000259" key="7">
    <source>
        <dbReference type="Pfam" id="PF00884"/>
    </source>
</evidence>
<organism evidence="8 9">
    <name type="scientific">Priapulus caudatus</name>
    <name type="common">Priapulid worm</name>
    <dbReference type="NCBI Taxonomy" id="37621"/>
    <lineage>
        <taxon>Eukaryota</taxon>
        <taxon>Metazoa</taxon>
        <taxon>Ecdysozoa</taxon>
        <taxon>Scalidophora</taxon>
        <taxon>Priapulida</taxon>
        <taxon>Priapulimorpha</taxon>
        <taxon>Priapulimorphida</taxon>
        <taxon>Priapulidae</taxon>
        <taxon>Priapulus</taxon>
    </lineage>
</organism>
<dbReference type="InterPro" id="IPR017850">
    <property type="entry name" value="Alkaline_phosphatase_core_sf"/>
</dbReference>
<keyword evidence="4" id="KW-0378">Hydrolase</keyword>
<feature type="chain" id="PRO_5045863424" evidence="6">
    <location>
        <begin position="22"/>
        <end position="531"/>
    </location>
</feature>
<feature type="signal peptide" evidence="6">
    <location>
        <begin position="1"/>
        <end position="21"/>
    </location>
</feature>
<accession>A0ABM1DTJ4</accession>
<gene>
    <name evidence="9" type="primary">LOC106805970</name>
</gene>
<dbReference type="RefSeq" id="XP_014663265.1">
    <property type="nucleotide sequence ID" value="XM_014807779.1"/>
</dbReference>
<dbReference type="InterPro" id="IPR000917">
    <property type="entry name" value="Sulfatase_N"/>
</dbReference>
<evidence type="ECO:0000256" key="1">
    <source>
        <dbReference type="ARBA" id="ARBA00001913"/>
    </source>
</evidence>
<keyword evidence="6" id="KW-0732">Signal</keyword>
<dbReference type="GeneID" id="106805970"/>
<keyword evidence="3" id="KW-0479">Metal-binding</keyword>
<dbReference type="Proteomes" id="UP000695022">
    <property type="component" value="Unplaced"/>
</dbReference>
<dbReference type="PROSITE" id="PS00523">
    <property type="entry name" value="SULFATASE_1"/>
    <property type="match status" value="1"/>
</dbReference>
<sequence>MAWLHAFPFLGVLAIAALRYACVTDLRFNNSQYDRKPNVVIIFADDLGYGDLSCFGHPTSHTPFIDEMANKGLVFTQFYSTSPVCSPSRASLLTGRYQTRSGIYPDVFSPGDIGGLPHNETTIAEFLGRHGYKSAAIGKWHLGVGVNGTYLPTNHGFDEYYGIPYSHDMCPCPVCFYPDGSCIRPCRNNEAPCPLFGNTTIVEQPADLISLTKKHIDKATDFIKEATDARNPFFLYYASYQTHHPQFAGQRFTNSSIRGAFGDALAELDWSVGMILKTVKDAGIENNTYVFFTSDNGPSMTREIQGGSAGLLKCCKGTTYEGGMRVPAIAYWPGVIPPGRTHELASTLDLLPTIATLLGKKPPLRLDGVDMEEILLRHGKSKRDTFFYYPVGADPRFGVFAVRYKQYKAHFWTKGSGLCGQRNPDDDCRITALRTKHNPPLLFDLDADPAERYNINKSPKGKRIIPFIAKLKKKFDERMKWGTSQIRRGANNTLIPCCNPGCTPFPQCCHCERGKSSLVEMLWKYVISDDT</sequence>
<dbReference type="Pfam" id="PF00884">
    <property type="entry name" value="Sulfatase"/>
    <property type="match status" value="1"/>
</dbReference>
<comment type="similarity">
    <text evidence="2">Belongs to the sulfatase family.</text>
</comment>
<dbReference type="Gene3D" id="3.30.1120.10">
    <property type="match status" value="1"/>
</dbReference>
<dbReference type="SUPFAM" id="SSF53649">
    <property type="entry name" value="Alkaline phosphatase-like"/>
    <property type="match status" value="1"/>
</dbReference>
<evidence type="ECO:0000313" key="8">
    <source>
        <dbReference type="Proteomes" id="UP000695022"/>
    </source>
</evidence>
<dbReference type="InterPro" id="IPR050738">
    <property type="entry name" value="Sulfatase"/>
</dbReference>
<feature type="domain" description="Sulfatase N-terminal" evidence="7">
    <location>
        <begin position="37"/>
        <end position="359"/>
    </location>
</feature>
<protein>
    <submittedName>
        <fullName evidence="9">Arylsulfatase A-like</fullName>
    </submittedName>
</protein>
<comment type="cofactor">
    <cofactor evidence="1">
        <name>Ca(2+)</name>
        <dbReference type="ChEBI" id="CHEBI:29108"/>
    </cofactor>
</comment>
<reference evidence="9" key="1">
    <citation type="submission" date="2025-08" db="UniProtKB">
        <authorList>
            <consortium name="RefSeq"/>
        </authorList>
    </citation>
    <scope>IDENTIFICATION</scope>
</reference>
<dbReference type="PANTHER" id="PTHR42693:SF11">
    <property type="entry name" value="ARYLSULFATASE A"/>
    <property type="match status" value="1"/>
</dbReference>
<evidence type="ECO:0000256" key="3">
    <source>
        <dbReference type="ARBA" id="ARBA00022723"/>
    </source>
</evidence>
<name>A0ABM1DTJ4_PRICU</name>
<evidence type="ECO:0000256" key="5">
    <source>
        <dbReference type="ARBA" id="ARBA00022837"/>
    </source>
</evidence>
<dbReference type="Gene3D" id="3.40.720.10">
    <property type="entry name" value="Alkaline Phosphatase, subunit A"/>
    <property type="match status" value="1"/>
</dbReference>
<proteinExistence type="inferred from homology"/>
<evidence type="ECO:0000256" key="4">
    <source>
        <dbReference type="ARBA" id="ARBA00022801"/>
    </source>
</evidence>
<dbReference type="Pfam" id="PF14707">
    <property type="entry name" value="Sulfatase_C"/>
    <property type="match status" value="1"/>
</dbReference>
<evidence type="ECO:0000256" key="6">
    <source>
        <dbReference type="SAM" id="SignalP"/>
    </source>
</evidence>
<keyword evidence="8" id="KW-1185">Reference proteome</keyword>